<dbReference type="OrthoDB" id="9806583at2"/>
<evidence type="ECO:0000256" key="6">
    <source>
        <dbReference type="ARBA" id="ARBA00005412"/>
    </source>
</evidence>
<dbReference type="NCBIfam" id="TIGR01357">
    <property type="entry name" value="aroB"/>
    <property type="match status" value="1"/>
</dbReference>
<evidence type="ECO:0000256" key="15">
    <source>
        <dbReference type="ARBA" id="ARBA00023141"/>
    </source>
</evidence>
<evidence type="ECO:0000256" key="18">
    <source>
        <dbReference type="HAMAP-Rule" id="MF_00110"/>
    </source>
</evidence>
<organism evidence="21 22">
    <name type="scientific">Slackia faecicanis</name>
    <dbReference type="NCBI Taxonomy" id="255723"/>
    <lineage>
        <taxon>Bacteria</taxon>
        <taxon>Bacillati</taxon>
        <taxon>Actinomycetota</taxon>
        <taxon>Coriobacteriia</taxon>
        <taxon>Eggerthellales</taxon>
        <taxon>Eggerthellaceae</taxon>
        <taxon>Slackia</taxon>
    </lineage>
</organism>
<keyword evidence="13 18" id="KW-0862">Zinc</keyword>
<dbReference type="AlphaFoldDB" id="A0A3N0AIF7"/>
<evidence type="ECO:0000256" key="16">
    <source>
        <dbReference type="ARBA" id="ARBA00023239"/>
    </source>
</evidence>
<keyword evidence="12 18" id="KW-0547">Nucleotide-binding</keyword>
<evidence type="ECO:0000256" key="17">
    <source>
        <dbReference type="ARBA" id="ARBA00023285"/>
    </source>
</evidence>
<comment type="similarity">
    <text evidence="6 18">Belongs to the sugar phosphate cyclases superfamily. Dehydroquinate synthase family.</text>
</comment>
<dbReference type="Gene3D" id="1.20.1090.10">
    <property type="entry name" value="Dehydroquinate synthase-like - alpha domain"/>
    <property type="match status" value="1"/>
</dbReference>
<evidence type="ECO:0000256" key="1">
    <source>
        <dbReference type="ARBA" id="ARBA00001393"/>
    </source>
</evidence>
<dbReference type="FunFam" id="3.40.50.1970:FF:000007">
    <property type="entry name" value="Pentafunctional AROM polypeptide"/>
    <property type="match status" value="1"/>
</dbReference>
<evidence type="ECO:0000256" key="11">
    <source>
        <dbReference type="ARBA" id="ARBA00022723"/>
    </source>
</evidence>
<dbReference type="GO" id="GO:0003856">
    <property type="term" value="F:3-dehydroquinate synthase activity"/>
    <property type="evidence" value="ECO:0007669"/>
    <property type="project" value="UniProtKB-UniRule"/>
</dbReference>
<dbReference type="GO" id="GO:0046872">
    <property type="term" value="F:metal ion binding"/>
    <property type="evidence" value="ECO:0007669"/>
    <property type="project" value="UniProtKB-KW"/>
</dbReference>
<feature type="binding site" evidence="18">
    <location>
        <begin position="104"/>
        <end position="108"/>
    </location>
    <ligand>
        <name>NAD(+)</name>
        <dbReference type="ChEBI" id="CHEBI:57540"/>
    </ligand>
</feature>
<evidence type="ECO:0000256" key="3">
    <source>
        <dbReference type="ARBA" id="ARBA00001947"/>
    </source>
</evidence>
<comment type="caution">
    <text evidence="21">The sequence shown here is derived from an EMBL/GenBank/DDBJ whole genome shotgun (WGS) entry which is preliminary data.</text>
</comment>
<keyword evidence="16 18" id="KW-0456">Lyase</keyword>
<feature type="binding site" evidence="18">
    <location>
        <position position="258"/>
    </location>
    <ligand>
        <name>Zn(2+)</name>
        <dbReference type="ChEBI" id="CHEBI:29105"/>
    </ligand>
</feature>
<keyword evidence="22" id="KW-1185">Reference proteome</keyword>
<dbReference type="RefSeq" id="WP_123197422.1">
    <property type="nucleotide sequence ID" value="NZ_QICB01000001.1"/>
</dbReference>
<dbReference type="GO" id="GO:0009423">
    <property type="term" value="P:chorismate biosynthetic process"/>
    <property type="evidence" value="ECO:0007669"/>
    <property type="project" value="UniProtKB-UniRule"/>
</dbReference>
<dbReference type="GO" id="GO:0008652">
    <property type="term" value="P:amino acid biosynthetic process"/>
    <property type="evidence" value="ECO:0007669"/>
    <property type="project" value="UniProtKB-KW"/>
</dbReference>
<dbReference type="PANTHER" id="PTHR43622:SF7">
    <property type="entry name" value="3-DEHYDROQUINATE SYNTHASE, CHLOROPLASTIC"/>
    <property type="match status" value="1"/>
</dbReference>
<keyword evidence="17 18" id="KW-0170">Cobalt</keyword>
<protein>
    <recommendedName>
        <fullName evidence="8 18">3-dehydroquinate synthase</fullName>
        <shortName evidence="18">DHQS</shortName>
        <ecNumber evidence="7 18">4.2.3.4</ecNumber>
    </recommendedName>
</protein>
<sequence>MSTVRVKASTAYDVLIDEYSIDEAGAVAASIGGDAAFVVSDSNVAPLYLGRVKRSLAASGFSVGEFVFPAGEASKNLSTYGSCLQAMAEAGLTRSSLVVALGGGVTGDMAGFAAATYMRGCRCLQIPTSLLACVDSSVGGKTAVDLPQGKNLVGAFFQPSAVLIDTATLATLAPHFFTDGCAEAIKYGAIADADLFSLLETPLVPGDARLARVITRCVAIKRDIVQADERERGARMLLNFGHTLGHAIERESGFEITHGFAVASGMAMAARACAKRGLCEAADAARVASAVEAYGMSARAPFSAERLYEAALADKKRAGGVMNVAAMEGIGRACMLPLDLQDFSRFVREACS</sequence>
<evidence type="ECO:0000256" key="2">
    <source>
        <dbReference type="ARBA" id="ARBA00001911"/>
    </source>
</evidence>
<feature type="binding site" evidence="18">
    <location>
        <position position="150"/>
    </location>
    <ligand>
        <name>NAD(+)</name>
        <dbReference type="ChEBI" id="CHEBI:57540"/>
    </ligand>
</feature>
<evidence type="ECO:0000256" key="5">
    <source>
        <dbReference type="ARBA" id="ARBA00004661"/>
    </source>
</evidence>
<accession>A0A3N0AIF7</accession>
<feature type="domain" description="3-dehydroquinate synthase C-terminal" evidence="20">
    <location>
        <begin position="180"/>
        <end position="316"/>
    </location>
</feature>
<feature type="binding site" evidence="18">
    <location>
        <position position="242"/>
    </location>
    <ligand>
        <name>Zn(2+)</name>
        <dbReference type="ChEBI" id="CHEBI:29105"/>
    </ligand>
</feature>
<keyword evidence="11 18" id="KW-0479">Metal-binding</keyword>
<reference evidence="22" key="1">
    <citation type="submission" date="2018-05" db="EMBL/GenBank/DDBJ databases">
        <title>Genome Sequencing of selected type strains of the family Eggerthellaceae.</title>
        <authorList>
            <person name="Danylec N."/>
            <person name="Stoll D.A."/>
            <person name="Doetsch A."/>
            <person name="Huch M."/>
        </authorList>
    </citation>
    <scope>NUCLEOTIDE SEQUENCE [LARGE SCALE GENOMIC DNA]</scope>
    <source>
        <strain evidence="22">DSM 17537</strain>
    </source>
</reference>
<comment type="cofactor">
    <cofactor evidence="3">
        <name>Zn(2+)</name>
        <dbReference type="ChEBI" id="CHEBI:29105"/>
    </cofactor>
</comment>
<feature type="domain" description="3-dehydroquinate synthase N-terminal" evidence="19">
    <location>
        <begin position="66"/>
        <end position="175"/>
    </location>
</feature>
<dbReference type="GO" id="GO:0005737">
    <property type="term" value="C:cytoplasm"/>
    <property type="evidence" value="ECO:0007669"/>
    <property type="project" value="UniProtKB-SubCell"/>
</dbReference>
<dbReference type="EMBL" id="QICB01000001">
    <property type="protein sequence ID" value="RNL21581.1"/>
    <property type="molecule type" value="Genomic_DNA"/>
</dbReference>
<comment type="function">
    <text evidence="18">Catalyzes the conversion of 3-deoxy-D-arabino-heptulosonate 7-phosphate (DAHP) to dehydroquinate (DHQ).</text>
</comment>
<comment type="caution">
    <text evidence="18">Lacks conserved residue(s) required for the propagation of feature annotation.</text>
</comment>
<dbReference type="Proteomes" id="UP000267368">
    <property type="component" value="Unassembled WGS sequence"/>
</dbReference>
<dbReference type="InterPro" id="IPR056179">
    <property type="entry name" value="DHQS_C"/>
</dbReference>
<evidence type="ECO:0000256" key="7">
    <source>
        <dbReference type="ARBA" id="ARBA00013031"/>
    </source>
</evidence>
<evidence type="ECO:0000259" key="19">
    <source>
        <dbReference type="Pfam" id="PF01761"/>
    </source>
</evidence>
<evidence type="ECO:0000256" key="9">
    <source>
        <dbReference type="ARBA" id="ARBA00022490"/>
    </source>
</evidence>
<comment type="catalytic activity">
    <reaction evidence="1 18">
        <text>7-phospho-2-dehydro-3-deoxy-D-arabino-heptonate = 3-dehydroquinate + phosphate</text>
        <dbReference type="Rhea" id="RHEA:21968"/>
        <dbReference type="ChEBI" id="CHEBI:32364"/>
        <dbReference type="ChEBI" id="CHEBI:43474"/>
        <dbReference type="ChEBI" id="CHEBI:58394"/>
        <dbReference type="EC" id="4.2.3.4"/>
    </reaction>
</comment>
<dbReference type="CDD" id="cd08195">
    <property type="entry name" value="DHQS"/>
    <property type="match status" value="1"/>
</dbReference>
<dbReference type="EC" id="4.2.3.4" evidence="7 18"/>
<evidence type="ECO:0000259" key="20">
    <source>
        <dbReference type="Pfam" id="PF24621"/>
    </source>
</evidence>
<keyword evidence="9 18" id="KW-0963">Cytoplasm</keyword>
<feature type="binding site" evidence="18">
    <location>
        <begin position="128"/>
        <end position="129"/>
    </location>
    <ligand>
        <name>NAD(+)</name>
        <dbReference type="ChEBI" id="CHEBI:57540"/>
    </ligand>
</feature>
<keyword evidence="10 18" id="KW-0028">Amino-acid biosynthesis</keyword>
<feature type="binding site" evidence="18">
    <location>
        <begin position="168"/>
        <end position="171"/>
    </location>
    <ligand>
        <name>NAD(+)</name>
        <dbReference type="ChEBI" id="CHEBI:57540"/>
    </ligand>
</feature>
<dbReference type="InterPro" id="IPR016037">
    <property type="entry name" value="DHQ_synth_AroB"/>
</dbReference>
<dbReference type="UniPathway" id="UPA00053">
    <property type="reaction ID" value="UER00085"/>
</dbReference>
<comment type="cofactor">
    <cofactor evidence="18">
        <name>Co(2+)</name>
        <dbReference type="ChEBI" id="CHEBI:48828"/>
    </cofactor>
    <cofactor evidence="18">
        <name>Zn(2+)</name>
        <dbReference type="ChEBI" id="CHEBI:29105"/>
    </cofactor>
    <text evidence="18">Binds 1 divalent metal cation per subunit. Can use either Co(2+) or Zn(2+).</text>
</comment>
<dbReference type="Pfam" id="PF01761">
    <property type="entry name" value="DHQ_synthase"/>
    <property type="match status" value="1"/>
</dbReference>
<evidence type="ECO:0000256" key="12">
    <source>
        <dbReference type="ARBA" id="ARBA00022741"/>
    </source>
</evidence>
<comment type="subcellular location">
    <subcellularLocation>
        <location evidence="4 18">Cytoplasm</location>
    </subcellularLocation>
</comment>
<dbReference type="SUPFAM" id="SSF56796">
    <property type="entry name" value="Dehydroquinate synthase-like"/>
    <property type="match status" value="1"/>
</dbReference>
<evidence type="ECO:0000256" key="8">
    <source>
        <dbReference type="ARBA" id="ARBA00017684"/>
    </source>
</evidence>
<evidence type="ECO:0000313" key="22">
    <source>
        <dbReference type="Proteomes" id="UP000267368"/>
    </source>
</evidence>
<proteinExistence type="inferred from homology"/>
<dbReference type="Pfam" id="PF24621">
    <property type="entry name" value="DHQS_C"/>
    <property type="match status" value="1"/>
</dbReference>
<comment type="cofactor">
    <cofactor evidence="2 18">
        <name>NAD(+)</name>
        <dbReference type="ChEBI" id="CHEBI:57540"/>
    </cofactor>
</comment>
<keyword evidence="14 18" id="KW-0520">NAD</keyword>
<dbReference type="Gene3D" id="3.40.50.1970">
    <property type="match status" value="1"/>
</dbReference>
<dbReference type="HAMAP" id="MF_00110">
    <property type="entry name" value="DHQ_synthase"/>
    <property type="match status" value="1"/>
</dbReference>
<evidence type="ECO:0000256" key="10">
    <source>
        <dbReference type="ARBA" id="ARBA00022605"/>
    </source>
</evidence>
<dbReference type="InterPro" id="IPR050071">
    <property type="entry name" value="Dehydroquinate_synthase"/>
</dbReference>
<keyword evidence="15 18" id="KW-0057">Aromatic amino acid biosynthesis</keyword>
<dbReference type="PIRSF" id="PIRSF001455">
    <property type="entry name" value="DHQ_synth"/>
    <property type="match status" value="1"/>
</dbReference>
<evidence type="ECO:0000256" key="4">
    <source>
        <dbReference type="ARBA" id="ARBA00004496"/>
    </source>
</evidence>
<evidence type="ECO:0000313" key="21">
    <source>
        <dbReference type="EMBL" id="RNL21581.1"/>
    </source>
</evidence>
<name>A0A3N0AIF7_9ACTN</name>
<evidence type="ECO:0000256" key="14">
    <source>
        <dbReference type="ARBA" id="ARBA00023027"/>
    </source>
</evidence>
<gene>
    <name evidence="18 21" type="primary">aroB</name>
    <name evidence="21" type="ORF">DMP07_01760</name>
</gene>
<comment type="pathway">
    <text evidence="5 18">Metabolic intermediate biosynthesis; chorismate biosynthesis; chorismate from D-erythrose 4-phosphate and phosphoenolpyruvate: step 2/7.</text>
</comment>
<feature type="binding site" evidence="18">
    <location>
        <position position="141"/>
    </location>
    <ligand>
        <name>NAD(+)</name>
        <dbReference type="ChEBI" id="CHEBI:57540"/>
    </ligand>
</feature>
<feature type="binding site" evidence="18">
    <location>
        <position position="183"/>
    </location>
    <ligand>
        <name>Zn(2+)</name>
        <dbReference type="ChEBI" id="CHEBI:29105"/>
    </ligand>
</feature>
<dbReference type="PANTHER" id="PTHR43622">
    <property type="entry name" value="3-DEHYDROQUINATE SYNTHASE"/>
    <property type="match status" value="1"/>
</dbReference>
<dbReference type="GO" id="GO:0000166">
    <property type="term" value="F:nucleotide binding"/>
    <property type="evidence" value="ECO:0007669"/>
    <property type="project" value="UniProtKB-KW"/>
</dbReference>
<evidence type="ECO:0000256" key="13">
    <source>
        <dbReference type="ARBA" id="ARBA00022833"/>
    </source>
</evidence>
<dbReference type="GO" id="GO:0009073">
    <property type="term" value="P:aromatic amino acid family biosynthetic process"/>
    <property type="evidence" value="ECO:0007669"/>
    <property type="project" value="UniProtKB-KW"/>
</dbReference>
<dbReference type="InterPro" id="IPR030960">
    <property type="entry name" value="DHQS/DOIS_N"/>
</dbReference>
<dbReference type="InterPro" id="IPR030963">
    <property type="entry name" value="DHQ_synth_fam"/>
</dbReference>